<evidence type="ECO:0000256" key="1">
    <source>
        <dbReference type="SAM" id="MobiDB-lite"/>
    </source>
</evidence>
<proteinExistence type="predicted"/>
<feature type="region of interest" description="Disordered" evidence="1">
    <location>
        <begin position="1"/>
        <end position="22"/>
    </location>
</feature>
<name>A0A7S9LRT7_9RHOB</name>
<evidence type="ECO:0000313" key="2">
    <source>
        <dbReference type="EMBL" id="QPH54119.1"/>
    </source>
</evidence>
<accession>A0A7S9LRT7</accession>
<dbReference type="Proteomes" id="UP000594800">
    <property type="component" value="Chromosome"/>
</dbReference>
<reference evidence="2 3" key="1">
    <citation type="submission" date="2020-11" db="EMBL/GenBank/DDBJ databases">
        <title>Description of Pontivivens ytuae sp. nov. isolated from deep sea sediment of Mariana Trench.</title>
        <authorList>
            <person name="Wang Z."/>
            <person name="Sun Q.-L."/>
            <person name="Xu X.-D."/>
            <person name="Tang Y.-Z."/>
            <person name="Zhang J."/>
        </authorList>
    </citation>
    <scope>NUCLEOTIDE SEQUENCE [LARGE SCALE GENOMIC DNA]</scope>
    <source>
        <strain evidence="2 3">MT2928</strain>
    </source>
</reference>
<dbReference type="EMBL" id="CP064942">
    <property type="protein sequence ID" value="QPH54119.1"/>
    <property type="molecule type" value="Genomic_DNA"/>
</dbReference>
<organism evidence="2 3">
    <name type="scientific">Pontivivens ytuae</name>
    <dbReference type="NCBI Taxonomy" id="2789856"/>
    <lineage>
        <taxon>Bacteria</taxon>
        <taxon>Pseudomonadati</taxon>
        <taxon>Pseudomonadota</taxon>
        <taxon>Alphaproteobacteria</taxon>
        <taxon>Rhodobacterales</taxon>
        <taxon>Paracoccaceae</taxon>
        <taxon>Pontivivens</taxon>
    </lineage>
</organism>
<feature type="compositionally biased region" description="Basic and acidic residues" evidence="1">
    <location>
        <begin position="1"/>
        <end position="19"/>
    </location>
</feature>
<dbReference type="KEGG" id="poz:I0K15_20495"/>
<dbReference type="RefSeq" id="WP_196103328.1">
    <property type="nucleotide sequence ID" value="NZ_CP064942.1"/>
</dbReference>
<feature type="region of interest" description="Disordered" evidence="1">
    <location>
        <begin position="42"/>
        <end position="72"/>
    </location>
</feature>
<gene>
    <name evidence="2" type="ORF">I0K15_20495</name>
</gene>
<sequence>MIDPEHSTGARRETGDRRPAARRRGVLRVLLSLIRLRRRRLSRARRTALPVPRGGEAPPWQSASDRARRGEP</sequence>
<evidence type="ECO:0000313" key="3">
    <source>
        <dbReference type="Proteomes" id="UP000594800"/>
    </source>
</evidence>
<keyword evidence="3" id="KW-1185">Reference proteome</keyword>
<dbReference type="AlphaFoldDB" id="A0A7S9LRT7"/>
<protein>
    <submittedName>
        <fullName evidence="2">Uncharacterized protein</fullName>
    </submittedName>
</protein>